<evidence type="ECO:0000313" key="9">
    <source>
        <dbReference type="EMBL" id="VAW55087.1"/>
    </source>
</evidence>
<dbReference type="AlphaFoldDB" id="A0A3B0WWK1"/>
<feature type="domain" description="CusB-like barrel-sandwich hybrid" evidence="6">
    <location>
        <begin position="113"/>
        <end position="229"/>
    </location>
</feature>
<feature type="region of interest" description="Disordered" evidence="3">
    <location>
        <begin position="388"/>
        <end position="412"/>
    </location>
</feature>
<dbReference type="GO" id="GO:0046914">
    <property type="term" value="F:transition metal ion binding"/>
    <property type="evidence" value="ECO:0007669"/>
    <property type="project" value="TreeGrafter"/>
</dbReference>
<dbReference type="Pfam" id="PF19335">
    <property type="entry name" value="HMBD"/>
    <property type="match status" value="1"/>
</dbReference>
<accession>A0A3B0WWK1</accession>
<keyword evidence="2" id="KW-0813">Transport</keyword>
<dbReference type="Pfam" id="PF25967">
    <property type="entry name" value="RND-MFP_C"/>
    <property type="match status" value="1"/>
</dbReference>
<feature type="domain" description="CusB-like three alpha-helical bundle" evidence="5">
    <location>
        <begin position="150"/>
        <end position="196"/>
    </location>
</feature>
<dbReference type="InterPro" id="IPR051909">
    <property type="entry name" value="MFP_Cation_Efflux"/>
</dbReference>
<dbReference type="PANTHER" id="PTHR30097">
    <property type="entry name" value="CATION EFFLUX SYSTEM PROTEIN CUSB"/>
    <property type="match status" value="1"/>
</dbReference>
<dbReference type="InterPro" id="IPR006143">
    <property type="entry name" value="RND_pump_MFP"/>
</dbReference>
<evidence type="ECO:0000256" key="3">
    <source>
        <dbReference type="SAM" id="MobiDB-lite"/>
    </source>
</evidence>
<dbReference type="Pfam" id="PF25869">
    <property type="entry name" value="3HB_CusB"/>
    <property type="match status" value="1"/>
</dbReference>
<feature type="domain" description="Heavy metal binding" evidence="4">
    <location>
        <begin position="37"/>
        <end position="62"/>
    </location>
</feature>
<dbReference type="Gene3D" id="2.40.50.320">
    <property type="entry name" value="Copper binding periplasmic protein CusF"/>
    <property type="match status" value="1"/>
</dbReference>
<dbReference type="Gene3D" id="2.40.30.170">
    <property type="match status" value="1"/>
</dbReference>
<evidence type="ECO:0000259" key="6">
    <source>
        <dbReference type="Pfam" id="PF25919"/>
    </source>
</evidence>
<dbReference type="FunFam" id="2.40.30.170:FF:000010">
    <property type="entry name" value="Efflux RND transporter periplasmic adaptor subunit"/>
    <property type="match status" value="1"/>
</dbReference>
<dbReference type="InterPro" id="IPR045800">
    <property type="entry name" value="HMBD"/>
</dbReference>
<evidence type="ECO:0000259" key="4">
    <source>
        <dbReference type="Pfam" id="PF19335"/>
    </source>
</evidence>
<dbReference type="PANTHER" id="PTHR30097:SF15">
    <property type="entry name" value="CATION EFFLUX SYSTEM PROTEIN CUSB"/>
    <property type="match status" value="1"/>
</dbReference>
<dbReference type="GO" id="GO:0030288">
    <property type="term" value="C:outer membrane-bounded periplasmic space"/>
    <property type="evidence" value="ECO:0007669"/>
    <property type="project" value="TreeGrafter"/>
</dbReference>
<organism evidence="9">
    <name type="scientific">hydrothermal vent metagenome</name>
    <dbReference type="NCBI Taxonomy" id="652676"/>
    <lineage>
        <taxon>unclassified sequences</taxon>
        <taxon>metagenomes</taxon>
        <taxon>ecological metagenomes</taxon>
    </lineage>
</organism>
<dbReference type="GO" id="GO:0016020">
    <property type="term" value="C:membrane"/>
    <property type="evidence" value="ECO:0007669"/>
    <property type="project" value="InterPro"/>
</dbReference>
<evidence type="ECO:0000259" key="7">
    <source>
        <dbReference type="Pfam" id="PF25954"/>
    </source>
</evidence>
<dbReference type="InterPro" id="IPR058790">
    <property type="entry name" value="BSH_CusB"/>
</dbReference>
<dbReference type="Pfam" id="PF25919">
    <property type="entry name" value="BSH_CusB"/>
    <property type="match status" value="1"/>
</dbReference>
<evidence type="ECO:0000256" key="2">
    <source>
        <dbReference type="ARBA" id="ARBA00022448"/>
    </source>
</evidence>
<protein>
    <submittedName>
        <fullName evidence="9">Cobalt/zinc/cadmium efflux RND transporter, membrane fusion protein, CzcB family</fullName>
    </submittedName>
</protein>
<dbReference type="Gene3D" id="2.40.420.20">
    <property type="match status" value="1"/>
</dbReference>
<reference evidence="9" key="1">
    <citation type="submission" date="2018-06" db="EMBL/GenBank/DDBJ databases">
        <authorList>
            <person name="Zhirakovskaya E."/>
        </authorList>
    </citation>
    <scope>NUCLEOTIDE SEQUENCE</scope>
</reference>
<dbReference type="EMBL" id="UOFD01000083">
    <property type="protein sequence ID" value="VAW55087.1"/>
    <property type="molecule type" value="Genomic_DNA"/>
</dbReference>
<evidence type="ECO:0000256" key="1">
    <source>
        <dbReference type="ARBA" id="ARBA00009477"/>
    </source>
</evidence>
<evidence type="ECO:0000259" key="8">
    <source>
        <dbReference type="Pfam" id="PF25967"/>
    </source>
</evidence>
<name>A0A3B0WWK1_9ZZZZ</name>
<dbReference type="Gene3D" id="6.10.140.730">
    <property type="match status" value="1"/>
</dbReference>
<sequence length="491" mass="54631">MKLNNIFTSTAVALLATYFALGNASVALAEEDKEVLYWVAPMDANYRRDKPGKSPMGMDLIPFYAGEENSGSTVTISSAVEQNLGVRTAMSEKTRLWRGIDTVGYVDYDESKVSHIHLRTEGWIEKLTVESEGERVKKNEFLFDVYSPLLVSAQEELVTAIATGNKALINASRERLSALGISKKQIANLQKTRKVKQIISVYAPQDGVVSNFPVREGMFVKPSQSVMTLADLSSVWLLAEVFERQAEWVEVGQPAEVKLSYIPGRVWKGKVEYIYPTLDPKTRTLKVRLRFDNPDEKLKPNMYANVKIFGGAKKDTIVIPLEALIRTGREERVIIALGEGRYEARIVKAGIESGEFVEILEGLDANEKVVTSAQFLIDSEASMRASLNRMEEPDAEEPDTEASSIETSSTDASKVVSSSGIIQAIKADENTINLKHKPIDELGWPAMTMDFSVMPEVDLNKLSVNQNVMFQLEKHGDSYMITSIHDMEGEM</sequence>
<dbReference type="InterPro" id="IPR058792">
    <property type="entry name" value="Beta-barrel_RND_2"/>
</dbReference>
<dbReference type="InterPro" id="IPR021647">
    <property type="entry name" value="CusF_Ec"/>
</dbReference>
<feature type="domain" description="Multidrug resistance protein MdtA-like C-terminal permuted SH3" evidence="8">
    <location>
        <begin position="316"/>
        <end position="372"/>
    </location>
</feature>
<dbReference type="SUPFAM" id="SSF111369">
    <property type="entry name" value="HlyD-like secretion proteins"/>
    <property type="match status" value="1"/>
</dbReference>
<dbReference type="InterPro" id="IPR042230">
    <property type="entry name" value="CusF_sf"/>
</dbReference>
<dbReference type="InterPro" id="IPR058627">
    <property type="entry name" value="MdtA-like_C"/>
</dbReference>
<dbReference type="GO" id="GO:0015679">
    <property type="term" value="P:plasma membrane copper ion transport"/>
    <property type="evidence" value="ECO:0007669"/>
    <property type="project" value="TreeGrafter"/>
</dbReference>
<dbReference type="InterPro" id="IPR058791">
    <property type="entry name" value="3HB_CusB"/>
</dbReference>
<gene>
    <name evidence="9" type="ORF">MNBD_GAMMA06-144</name>
</gene>
<dbReference type="GO" id="GO:0022857">
    <property type="term" value="F:transmembrane transporter activity"/>
    <property type="evidence" value="ECO:0007669"/>
    <property type="project" value="InterPro"/>
</dbReference>
<feature type="domain" description="CusB-like beta-barrel" evidence="7">
    <location>
        <begin position="234"/>
        <end position="308"/>
    </location>
</feature>
<evidence type="ECO:0000259" key="5">
    <source>
        <dbReference type="Pfam" id="PF25869"/>
    </source>
</evidence>
<proteinExistence type="inferred from homology"/>
<dbReference type="Pfam" id="PF25954">
    <property type="entry name" value="Beta-barrel_RND_2"/>
    <property type="match status" value="1"/>
</dbReference>
<comment type="similarity">
    <text evidence="1">Belongs to the membrane fusion protein (MFP) (TC 8.A.1) family.</text>
</comment>
<dbReference type="NCBIfam" id="TIGR01730">
    <property type="entry name" value="RND_mfp"/>
    <property type="match status" value="1"/>
</dbReference>
<dbReference type="Pfam" id="PF11604">
    <property type="entry name" value="CusF_Ec"/>
    <property type="match status" value="1"/>
</dbReference>
<dbReference type="GO" id="GO:0060003">
    <property type="term" value="P:copper ion export"/>
    <property type="evidence" value="ECO:0007669"/>
    <property type="project" value="TreeGrafter"/>
</dbReference>